<evidence type="ECO:0000313" key="2">
    <source>
        <dbReference type="EMBL" id="GGA79717.1"/>
    </source>
</evidence>
<dbReference type="EMBL" id="BMIF01000016">
    <property type="protein sequence ID" value="GGA79717.1"/>
    <property type="molecule type" value="Genomic_DNA"/>
</dbReference>
<evidence type="ECO:0000313" key="3">
    <source>
        <dbReference type="Proteomes" id="UP000636264"/>
    </source>
</evidence>
<feature type="transmembrane region" description="Helical" evidence="1">
    <location>
        <begin position="267"/>
        <end position="292"/>
    </location>
</feature>
<feature type="transmembrane region" description="Helical" evidence="1">
    <location>
        <begin position="330"/>
        <end position="348"/>
    </location>
</feature>
<proteinExistence type="predicted"/>
<protein>
    <submittedName>
        <fullName evidence="2">Membrane protein</fullName>
    </submittedName>
</protein>
<dbReference type="InterPro" id="IPR007820">
    <property type="entry name" value="AbrB_fam"/>
</dbReference>
<feature type="transmembrane region" description="Helical" evidence="1">
    <location>
        <begin position="298"/>
        <end position="318"/>
    </location>
</feature>
<name>A0A916WA20_9HYPH</name>
<dbReference type="PANTHER" id="PTHR38457:SF1">
    <property type="entry name" value="REGULATOR ABRB-RELATED"/>
    <property type="match status" value="1"/>
</dbReference>
<keyword evidence="3" id="KW-1185">Reference proteome</keyword>
<dbReference type="GO" id="GO:0016020">
    <property type="term" value="C:membrane"/>
    <property type="evidence" value="ECO:0007669"/>
    <property type="project" value="InterPro"/>
</dbReference>
<dbReference type="RefSeq" id="WP_188722637.1">
    <property type="nucleotide sequence ID" value="NZ_BMIF01000016.1"/>
</dbReference>
<dbReference type="NCBIfam" id="TIGR03082">
    <property type="entry name" value="Gneg_AbrB_dup"/>
    <property type="match status" value="1"/>
</dbReference>
<keyword evidence="1" id="KW-0472">Membrane</keyword>
<feature type="transmembrane region" description="Helical" evidence="1">
    <location>
        <begin position="82"/>
        <end position="103"/>
    </location>
</feature>
<dbReference type="Proteomes" id="UP000636264">
    <property type="component" value="Unassembled WGS sequence"/>
</dbReference>
<reference evidence="2" key="1">
    <citation type="journal article" date="2014" name="Int. J. Syst. Evol. Microbiol.">
        <title>Complete genome sequence of Corynebacterium casei LMG S-19264T (=DSM 44701T), isolated from a smear-ripened cheese.</title>
        <authorList>
            <consortium name="US DOE Joint Genome Institute (JGI-PGF)"/>
            <person name="Walter F."/>
            <person name="Albersmeier A."/>
            <person name="Kalinowski J."/>
            <person name="Ruckert C."/>
        </authorList>
    </citation>
    <scope>NUCLEOTIDE SEQUENCE</scope>
    <source>
        <strain evidence="2">CGMCC 1.15320</strain>
    </source>
</reference>
<dbReference type="GO" id="GO:0010468">
    <property type="term" value="P:regulation of gene expression"/>
    <property type="evidence" value="ECO:0007669"/>
    <property type="project" value="InterPro"/>
</dbReference>
<feature type="transmembrane region" description="Helical" evidence="1">
    <location>
        <begin position="12"/>
        <end position="29"/>
    </location>
</feature>
<organism evidence="2 3">
    <name type="scientific">Nitratireductor aestuarii</name>
    <dbReference type="NCBI Taxonomy" id="1735103"/>
    <lineage>
        <taxon>Bacteria</taxon>
        <taxon>Pseudomonadati</taxon>
        <taxon>Pseudomonadota</taxon>
        <taxon>Alphaproteobacteria</taxon>
        <taxon>Hyphomicrobiales</taxon>
        <taxon>Phyllobacteriaceae</taxon>
        <taxon>Nitratireductor</taxon>
    </lineage>
</organism>
<comment type="caution">
    <text evidence="2">The sequence shown here is derived from an EMBL/GenBank/DDBJ whole genome shotgun (WGS) entry which is preliminary data.</text>
</comment>
<feature type="transmembrane region" description="Helical" evidence="1">
    <location>
        <begin position="149"/>
        <end position="172"/>
    </location>
</feature>
<dbReference type="PANTHER" id="PTHR38457">
    <property type="entry name" value="REGULATOR ABRB-RELATED"/>
    <property type="match status" value="1"/>
</dbReference>
<dbReference type="PIRSF" id="PIRSF038991">
    <property type="entry name" value="Protein_AbrB"/>
    <property type="match status" value="1"/>
</dbReference>
<dbReference type="AlphaFoldDB" id="A0A916WA20"/>
<feature type="transmembrane region" description="Helical" evidence="1">
    <location>
        <begin position="237"/>
        <end position="255"/>
    </location>
</feature>
<keyword evidence="1" id="KW-0812">Transmembrane</keyword>
<keyword evidence="1" id="KW-1133">Transmembrane helix</keyword>
<evidence type="ECO:0000256" key="1">
    <source>
        <dbReference type="SAM" id="Phobius"/>
    </source>
</evidence>
<gene>
    <name evidence="2" type="ORF">GCM10011385_37430</name>
</gene>
<sequence>MLQKSPSPPSKILQGLAVYPLALLLGFILDLMAVPLSWMIGAMFAAGSMLVAQQPVKMMPGSRQLAQMVVAGSVGLSFNEEALLAALAVFAPMVAATLLGIVCSYIAARILVRITGLPIITAMLAALSVGPVESAVLAMRHGASPTPVIFSQSLRIMLIIVILPPLIVWSGSNVGDPSLALRSVEWNVVGTLAFLLLGTAASFASVRLHLPNPYFMGPLIAGISCRLLDVPVTAYPYWALTLAQMLLGIWLGASLDRNFLKTTPRTLWGLLASISVLLCLSALVGLGLYLWVGIPWEVALLATAPGGVAEMALTAKILQQGVAIVISFHLTRIFILQLISPLIVRWLSKRHPVDA</sequence>
<reference evidence="2" key="2">
    <citation type="submission" date="2020-09" db="EMBL/GenBank/DDBJ databases">
        <authorList>
            <person name="Sun Q."/>
            <person name="Zhou Y."/>
        </authorList>
    </citation>
    <scope>NUCLEOTIDE SEQUENCE</scope>
    <source>
        <strain evidence="2">CGMCC 1.15320</strain>
    </source>
</reference>
<dbReference type="InterPro" id="IPR017516">
    <property type="entry name" value="AbrB_dup"/>
</dbReference>
<feature type="transmembrane region" description="Helical" evidence="1">
    <location>
        <begin position="110"/>
        <end position="129"/>
    </location>
</feature>
<dbReference type="Pfam" id="PF05145">
    <property type="entry name" value="AbrB"/>
    <property type="match status" value="1"/>
</dbReference>
<feature type="transmembrane region" description="Helical" evidence="1">
    <location>
        <begin position="184"/>
        <end position="206"/>
    </location>
</feature>
<accession>A0A916WA20</accession>